<reference evidence="5" key="1">
    <citation type="submission" date="2021-12" db="EMBL/GenBank/DDBJ databases">
        <authorList>
            <person name="Rodrigo-Torres L."/>
            <person name="Arahal R. D."/>
            <person name="Lucena T."/>
        </authorList>
    </citation>
    <scope>NUCLEOTIDE SEQUENCE</scope>
    <source>
        <strain evidence="5">CECT 8267</strain>
    </source>
</reference>
<comment type="caution">
    <text evidence="5">The sequence shown here is derived from an EMBL/GenBank/DDBJ whole genome shotgun (WGS) entry which is preliminary data.</text>
</comment>
<keyword evidence="6" id="KW-1185">Reference proteome</keyword>
<sequence length="179" mass="19908">MTTHYLLVDDDQVFTTAMQRALQRKGFEADCCHSAQSCLQQLDKKQYHHLLLDMKLGDDSGLQLIEAIIAKAPNTQIVILTGYSSIATAVKAIKLGAHNYLCKPARSNDIIAAFGQCTDDSPNIESETLNTTPSVKRMEWEHIQRVLTDNDGNVSATARVLGMHRRTLQRKLAKSPSKQ</sequence>
<dbReference type="Pfam" id="PF02954">
    <property type="entry name" value="HTH_8"/>
    <property type="match status" value="1"/>
</dbReference>
<proteinExistence type="predicted"/>
<dbReference type="CDD" id="cd17563">
    <property type="entry name" value="REC_RegA-like"/>
    <property type="match status" value="1"/>
</dbReference>
<dbReference type="InterPro" id="IPR011006">
    <property type="entry name" value="CheY-like_superfamily"/>
</dbReference>
<dbReference type="SMART" id="SM00448">
    <property type="entry name" value="REC"/>
    <property type="match status" value="1"/>
</dbReference>
<dbReference type="InterPro" id="IPR002197">
    <property type="entry name" value="HTH_Fis"/>
</dbReference>
<dbReference type="PANTHER" id="PTHR44591:SF14">
    <property type="entry name" value="PROTEIN PILG"/>
    <property type="match status" value="1"/>
</dbReference>
<dbReference type="InterPro" id="IPR001789">
    <property type="entry name" value="Sig_transdc_resp-reg_receiver"/>
</dbReference>
<dbReference type="SUPFAM" id="SSF46689">
    <property type="entry name" value="Homeodomain-like"/>
    <property type="match status" value="1"/>
</dbReference>
<dbReference type="Gene3D" id="3.40.50.2300">
    <property type="match status" value="1"/>
</dbReference>
<dbReference type="Gene3D" id="1.10.10.60">
    <property type="entry name" value="Homeodomain-like"/>
    <property type="match status" value="1"/>
</dbReference>
<protein>
    <submittedName>
        <fullName evidence="5">Photosynthetic apparatus regulatory protein RegA</fullName>
    </submittedName>
</protein>
<feature type="domain" description="Response regulatory" evidence="4">
    <location>
        <begin position="4"/>
        <end position="118"/>
    </location>
</feature>
<evidence type="ECO:0000256" key="2">
    <source>
        <dbReference type="ARBA" id="ARBA00023012"/>
    </source>
</evidence>
<keyword evidence="1 3" id="KW-0597">Phosphoprotein</keyword>
<evidence type="ECO:0000256" key="1">
    <source>
        <dbReference type="ARBA" id="ARBA00022553"/>
    </source>
</evidence>
<dbReference type="RefSeq" id="WP_237445310.1">
    <property type="nucleotide sequence ID" value="NZ_CAKLPX010000003.1"/>
</dbReference>
<dbReference type="InterPro" id="IPR009057">
    <property type="entry name" value="Homeodomain-like_sf"/>
</dbReference>
<evidence type="ECO:0000259" key="4">
    <source>
        <dbReference type="PROSITE" id="PS50110"/>
    </source>
</evidence>
<dbReference type="EMBL" id="CAKLPX010000003">
    <property type="protein sequence ID" value="CAH0992629.1"/>
    <property type="molecule type" value="Genomic_DNA"/>
</dbReference>
<evidence type="ECO:0000313" key="5">
    <source>
        <dbReference type="EMBL" id="CAH0992629.1"/>
    </source>
</evidence>
<dbReference type="SUPFAM" id="SSF52172">
    <property type="entry name" value="CheY-like"/>
    <property type="match status" value="1"/>
</dbReference>
<name>A0ABN8EKL7_9GAMM</name>
<feature type="modified residue" description="4-aspartylphosphate" evidence="3">
    <location>
        <position position="53"/>
    </location>
</feature>
<dbReference type="PROSITE" id="PS50110">
    <property type="entry name" value="RESPONSE_REGULATORY"/>
    <property type="match status" value="1"/>
</dbReference>
<dbReference type="PANTHER" id="PTHR44591">
    <property type="entry name" value="STRESS RESPONSE REGULATOR PROTEIN 1"/>
    <property type="match status" value="1"/>
</dbReference>
<dbReference type="PRINTS" id="PR01590">
    <property type="entry name" value="HTHFIS"/>
</dbReference>
<accession>A0ABN8EKL7</accession>
<organism evidence="5 6">
    <name type="scientific">Sinobacterium norvegicum</name>
    <dbReference type="NCBI Taxonomy" id="1641715"/>
    <lineage>
        <taxon>Bacteria</taxon>
        <taxon>Pseudomonadati</taxon>
        <taxon>Pseudomonadota</taxon>
        <taxon>Gammaproteobacteria</taxon>
        <taxon>Cellvibrionales</taxon>
        <taxon>Spongiibacteraceae</taxon>
        <taxon>Sinobacterium</taxon>
    </lineage>
</organism>
<dbReference type="Proteomes" id="UP000838100">
    <property type="component" value="Unassembled WGS sequence"/>
</dbReference>
<dbReference type="Pfam" id="PF00072">
    <property type="entry name" value="Response_reg"/>
    <property type="match status" value="1"/>
</dbReference>
<dbReference type="InterPro" id="IPR050595">
    <property type="entry name" value="Bact_response_regulator"/>
</dbReference>
<gene>
    <name evidence="5" type="primary">regA</name>
    <name evidence="5" type="ORF">SIN8267_02762</name>
</gene>
<keyword evidence="2" id="KW-0902">Two-component regulatory system</keyword>
<evidence type="ECO:0000256" key="3">
    <source>
        <dbReference type="PROSITE-ProRule" id="PRU00169"/>
    </source>
</evidence>
<evidence type="ECO:0000313" key="6">
    <source>
        <dbReference type="Proteomes" id="UP000838100"/>
    </source>
</evidence>